<dbReference type="Pfam" id="PF13830">
    <property type="entry name" value="DUF4192"/>
    <property type="match status" value="2"/>
</dbReference>
<dbReference type="OrthoDB" id="4954868at2"/>
<reference evidence="2 3" key="1">
    <citation type="submission" date="2019-09" db="EMBL/GenBank/DDBJ databases">
        <title>Phylogeny of genus Pseudoclavibacter and closely related genus.</title>
        <authorList>
            <person name="Li Y."/>
        </authorList>
    </citation>
    <scope>NUCLEOTIDE SEQUENCE [LARGE SCALE GENOMIC DNA]</scope>
    <source>
        <strain evidence="2 3">EGI 60007</strain>
    </source>
</reference>
<comment type="caution">
    <text evidence="2">The sequence shown here is derived from an EMBL/GenBank/DDBJ whole genome shotgun (WGS) entry which is preliminary data.</text>
</comment>
<name>A0A6H9WSJ1_9MICO</name>
<keyword evidence="3" id="KW-1185">Reference proteome</keyword>
<dbReference type="InterPro" id="IPR025447">
    <property type="entry name" value="DUF4192"/>
</dbReference>
<feature type="region of interest" description="Disordered" evidence="1">
    <location>
        <begin position="358"/>
        <end position="406"/>
    </location>
</feature>
<protein>
    <submittedName>
        <fullName evidence="2">DUF4192 family protein</fullName>
    </submittedName>
</protein>
<sequence length="406" mass="43114">MTSSHCCTTEASLVSTVTGMLGYCPSESLVLLPLTGRVGGAILRFDLPARDIMLPRDDLDSWVNLALGLALHVDDITAIAAIVFADEQIAAPPRTELVGALARGADRTGLRLVVPLFRAQNAWGRYNATASVDEPLLRSLDELGDAGRMQLTQPPREVVDRGDAETMRLTKSARRVERGESADALLDRMLARESSEIHPDDVEMLCSTVAEAAAVPHAQDHLLARIAFGRPSGAAVRRSAASGLRGGGWEAHQAHGGGPGAGSETAVESYEHGLLYDAFDPDRCERALPLLRAIVRRSDPPLRAGLLAVIAWTHWALGHGSLAGGYADQALAAAPSLELAHEVRMLVDGGTVAPWFGKPPQRCTPEPVALDDVGSGGERPASSHKRGRIGRSAERDSNDLHGFDAA</sequence>
<organism evidence="2 3">
    <name type="scientific">Pseudoclavibacter endophyticus</name>
    <dbReference type="NCBI Taxonomy" id="1778590"/>
    <lineage>
        <taxon>Bacteria</taxon>
        <taxon>Bacillati</taxon>
        <taxon>Actinomycetota</taxon>
        <taxon>Actinomycetes</taxon>
        <taxon>Micrococcales</taxon>
        <taxon>Microbacteriaceae</taxon>
        <taxon>Pseudoclavibacter</taxon>
    </lineage>
</organism>
<dbReference type="Proteomes" id="UP000431744">
    <property type="component" value="Unassembled WGS sequence"/>
</dbReference>
<evidence type="ECO:0000256" key="1">
    <source>
        <dbReference type="SAM" id="MobiDB-lite"/>
    </source>
</evidence>
<gene>
    <name evidence="2" type="ORF">F8O04_06645</name>
</gene>
<evidence type="ECO:0000313" key="3">
    <source>
        <dbReference type="Proteomes" id="UP000431744"/>
    </source>
</evidence>
<dbReference type="AlphaFoldDB" id="A0A6H9WSJ1"/>
<proteinExistence type="predicted"/>
<evidence type="ECO:0000313" key="2">
    <source>
        <dbReference type="EMBL" id="KAB1649897.1"/>
    </source>
</evidence>
<dbReference type="EMBL" id="WBJY01000001">
    <property type="protein sequence ID" value="KAB1649897.1"/>
    <property type="molecule type" value="Genomic_DNA"/>
</dbReference>
<dbReference type="RefSeq" id="WP_158028481.1">
    <property type="nucleotide sequence ID" value="NZ_BMHG01000001.1"/>
</dbReference>
<feature type="compositionally biased region" description="Basic and acidic residues" evidence="1">
    <location>
        <begin position="391"/>
        <end position="406"/>
    </location>
</feature>
<accession>A0A6H9WSJ1</accession>